<dbReference type="GeneID" id="111138431"/>
<reference evidence="5" key="1">
    <citation type="submission" date="2025-08" db="UniProtKB">
        <authorList>
            <consortium name="RefSeq"/>
        </authorList>
    </citation>
    <scope>IDENTIFICATION</scope>
    <source>
        <tissue evidence="5">Whole sample</tissue>
    </source>
</reference>
<dbReference type="Proteomes" id="UP000694844">
    <property type="component" value="Chromosome 5"/>
</dbReference>
<dbReference type="OrthoDB" id="6158675at2759"/>
<keyword evidence="3" id="KW-0732">Signal</keyword>
<dbReference type="AlphaFoldDB" id="A0A8B8F2P6"/>
<name>A0A8B8F2P6_CRAVI</name>
<proteinExistence type="predicted"/>
<dbReference type="KEGG" id="cvn:111138431"/>
<feature type="transmembrane region" description="Helical" evidence="2">
    <location>
        <begin position="315"/>
        <end position="335"/>
    </location>
</feature>
<keyword evidence="2" id="KW-0472">Membrane</keyword>
<gene>
    <name evidence="5" type="primary">LOC111138431</name>
</gene>
<evidence type="ECO:0000313" key="4">
    <source>
        <dbReference type="Proteomes" id="UP000694844"/>
    </source>
</evidence>
<keyword evidence="2" id="KW-0812">Transmembrane</keyword>
<sequence>MHGGFMTFLVLLVTIQDVIGSLHYSPCKRTEEWSYYHLQCFNNNTIHIKRHVIEDGFRKSEYLALGCYTEDALYCGADLPNNNTTNLQNDVFVNAVKQCNGKTDCILTKDYFKEAEKSVRDSCYTSRHPDLRNAKFRQSMEYECIGESKMMDMCTSRSENRSQHIYLEASSNEPQRNCSCHVTGSASKVEILQTISSQVQIFFNDSFVLDHQNSRLGIYGMVIPINADSLTVTLLDVSNESLALIKIVGNVLVECNKRKNSTSPLQNTTMTPFKLKETTQATVTTAHHISETTRKGFLLNHGSSDHNMKSWTRSLTLVLTAFILVVILLLLISVIQRRKDRDLLLAILLKLDETFPGTDTDHRSATPETNHSEISENDQNYQEISSRFFNHANATQLLNPDYEIEVKSQSGLTSQDVFVSMDGKSDQSLLRAEETNGVYELQQRF</sequence>
<keyword evidence="2" id="KW-1133">Transmembrane helix</keyword>
<dbReference type="RefSeq" id="XP_022346098.1">
    <property type="nucleotide sequence ID" value="XM_022490390.1"/>
</dbReference>
<feature type="chain" id="PRO_5034070448" evidence="3">
    <location>
        <begin position="21"/>
        <end position="445"/>
    </location>
</feature>
<keyword evidence="4" id="KW-1185">Reference proteome</keyword>
<protein>
    <submittedName>
        <fullName evidence="5">Uncharacterized protein LOC111138431</fullName>
    </submittedName>
</protein>
<evidence type="ECO:0000256" key="1">
    <source>
        <dbReference type="SAM" id="MobiDB-lite"/>
    </source>
</evidence>
<feature type="region of interest" description="Disordered" evidence="1">
    <location>
        <begin position="357"/>
        <end position="376"/>
    </location>
</feature>
<evidence type="ECO:0000313" key="5">
    <source>
        <dbReference type="RefSeq" id="XP_022346098.1"/>
    </source>
</evidence>
<evidence type="ECO:0000256" key="2">
    <source>
        <dbReference type="SAM" id="Phobius"/>
    </source>
</evidence>
<feature type="signal peptide" evidence="3">
    <location>
        <begin position="1"/>
        <end position="20"/>
    </location>
</feature>
<feature type="compositionally biased region" description="Basic and acidic residues" evidence="1">
    <location>
        <begin position="359"/>
        <end position="374"/>
    </location>
</feature>
<organism evidence="4 5">
    <name type="scientific">Crassostrea virginica</name>
    <name type="common">Eastern oyster</name>
    <dbReference type="NCBI Taxonomy" id="6565"/>
    <lineage>
        <taxon>Eukaryota</taxon>
        <taxon>Metazoa</taxon>
        <taxon>Spiralia</taxon>
        <taxon>Lophotrochozoa</taxon>
        <taxon>Mollusca</taxon>
        <taxon>Bivalvia</taxon>
        <taxon>Autobranchia</taxon>
        <taxon>Pteriomorphia</taxon>
        <taxon>Ostreida</taxon>
        <taxon>Ostreoidea</taxon>
        <taxon>Ostreidae</taxon>
        <taxon>Crassostrea</taxon>
    </lineage>
</organism>
<accession>A0A8B8F2P6</accession>
<evidence type="ECO:0000256" key="3">
    <source>
        <dbReference type="SAM" id="SignalP"/>
    </source>
</evidence>